<dbReference type="Proteomes" id="UP000266723">
    <property type="component" value="Unassembled WGS sequence"/>
</dbReference>
<sequence length="93" mass="10153">MCSVVVDGFDLVDLQILSGRECGPRVDVSCRVIKSGFVGLERCALGVVEVDVIVRWTEGDNDKSRSEAIASLVYYYHGGFGIFFCSNVCVLVL</sequence>
<protein>
    <submittedName>
        <fullName evidence="1">Uncharacterized protein</fullName>
    </submittedName>
</protein>
<evidence type="ECO:0000313" key="2">
    <source>
        <dbReference type="Proteomes" id="UP000266723"/>
    </source>
</evidence>
<evidence type="ECO:0000313" key="1">
    <source>
        <dbReference type="EMBL" id="KAF3543216.1"/>
    </source>
</evidence>
<reference evidence="1 2" key="1">
    <citation type="journal article" date="2020" name="BMC Genomics">
        <title>Intraspecific diversification of the crop wild relative Brassica cretica Lam. using demographic model selection.</title>
        <authorList>
            <person name="Kioukis A."/>
            <person name="Michalopoulou V.A."/>
            <person name="Briers L."/>
            <person name="Pirintsos S."/>
            <person name="Studholme D.J."/>
            <person name="Pavlidis P."/>
            <person name="Sarris P.F."/>
        </authorList>
    </citation>
    <scope>NUCLEOTIDE SEQUENCE [LARGE SCALE GENOMIC DNA]</scope>
    <source>
        <strain evidence="2">cv. PFS-1207/04</strain>
    </source>
</reference>
<accession>A0ABQ7BTN4</accession>
<comment type="caution">
    <text evidence="1">The sequence shown here is derived from an EMBL/GenBank/DDBJ whole genome shotgun (WGS) entry which is preliminary data.</text>
</comment>
<proteinExistence type="predicted"/>
<dbReference type="EMBL" id="QGKV02000832">
    <property type="protein sequence ID" value="KAF3543216.1"/>
    <property type="molecule type" value="Genomic_DNA"/>
</dbReference>
<gene>
    <name evidence="1" type="ORF">DY000_02004836</name>
</gene>
<name>A0ABQ7BTN4_BRACR</name>
<keyword evidence="2" id="KW-1185">Reference proteome</keyword>
<organism evidence="1 2">
    <name type="scientific">Brassica cretica</name>
    <name type="common">Mustard</name>
    <dbReference type="NCBI Taxonomy" id="69181"/>
    <lineage>
        <taxon>Eukaryota</taxon>
        <taxon>Viridiplantae</taxon>
        <taxon>Streptophyta</taxon>
        <taxon>Embryophyta</taxon>
        <taxon>Tracheophyta</taxon>
        <taxon>Spermatophyta</taxon>
        <taxon>Magnoliopsida</taxon>
        <taxon>eudicotyledons</taxon>
        <taxon>Gunneridae</taxon>
        <taxon>Pentapetalae</taxon>
        <taxon>rosids</taxon>
        <taxon>malvids</taxon>
        <taxon>Brassicales</taxon>
        <taxon>Brassicaceae</taxon>
        <taxon>Brassiceae</taxon>
        <taxon>Brassica</taxon>
    </lineage>
</organism>